<dbReference type="GO" id="GO:0005788">
    <property type="term" value="C:endoplasmic reticulum lumen"/>
    <property type="evidence" value="ECO:0007669"/>
    <property type="project" value="UniProtKB-SubCell"/>
</dbReference>
<protein>
    <recommendedName>
        <fullName evidence="17">UDP-glucose:glycoprotein glucosyltransferase</fullName>
    </recommendedName>
</protein>
<dbReference type="GO" id="GO:0036503">
    <property type="term" value="P:ERAD pathway"/>
    <property type="evidence" value="ECO:0007669"/>
    <property type="project" value="TreeGrafter"/>
</dbReference>
<dbReference type="PANTHER" id="PTHR11226:SF0">
    <property type="entry name" value="UDP-GLUCOSE:GLYCOPROTEIN GLUCOSYLTRANSFERASE"/>
    <property type="match status" value="1"/>
</dbReference>
<name>A0AB34K764_PRYPA</name>
<dbReference type="Pfam" id="PF18402">
    <property type="entry name" value="Thioredoxin_14"/>
    <property type="match status" value="1"/>
</dbReference>
<dbReference type="InterPro" id="IPR029044">
    <property type="entry name" value="Nucleotide-diphossugar_trans"/>
</dbReference>
<dbReference type="GO" id="GO:0003980">
    <property type="term" value="F:UDP-glucose:glycoprotein glucosyltransferase activity"/>
    <property type="evidence" value="ECO:0007669"/>
    <property type="project" value="InterPro"/>
</dbReference>
<dbReference type="Pfam" id="PF18403">
    <property type="entry name" value="Thioredoxin_15"/>
    <property type="match status" value="1"/>
</dbReference>
<feature type="domain" description="UGGT thioredoxin-like" evidence="11">
    <location>
        <begin position="307"/>
        <end position="428"/>
    </location>
</feature>
<feature type="signal peptide" evidence="9">
    <location>
        <begin position="1"/>
        <end position="20"/>
    </location>
</feature>
<dbReference type="EMBL" id="JBGBPQ010000002">
    <property type="protein sequence ID" value="KAL1528520.1"/>
    <property type="molecule type" value="Genomic_DNA"/>
</dbReference>
<evidence type="ECO:0000256" key="7">
    <source>
        <dbReference type="ARBA" id="ARBA00022824"/>
    </source>
</evidence>
<reference evidence="15 16" key="1">
    <citation type="journal article" date="2024" name="Science">
        <title>Giant polyketide synthase enzymes in the biosynthesis of giant marine polyether toxins.</title>
        <authorList>
            <person name="Fallon T.R."/>
            <person name="Shende V.V."/>
            <person name="Wierzbicki I.H."/>
            <person name="Pendleton A.L."/>
            <person name="Watervoot N.F."/>
            <person name="Auber R.P."/>
            <person name="Gonzalez D.J."/>
            <person name="Wisecaver J.H."/>
            <person name="Moore B.S."/>
        </authorList>
    </citation>
    <scope>NUCLEOTIDE SEQUENCE [LARGE SCALE GENOMIC DNA]</scope>
    <source>
        <strain evidence="15 16">12B1</strain>
    </source>
</reference>
<evidence type="ECO:0000256" key="2">
    <source>
        <dbReference type="ARBA" id="ARBA00004319"/>
    </source>
</evidence>
<comment type="pathway">
    <text evidence="3">Protein modification; protein glycosylation.</text>
</comment>
<keyword evidence="5" id="KW-0808">Transferase</keyword>
<evidence type="ECO:0000256" key="8">
    <source>
        <dbReference type="ARBA" id="ARBA00023180"/>
    </source>
</evidence>
<dbReference type="PANTHER" id="PTHR11226">
    <property type="entry name" value="UDP-GLUCOSE GLYCOPROTEIN:GLUCOSYLTRANSFERASE"/>
    <property type="match status" value="1"/>
</dbReference>
<dbReference type="Proteomes" id="UP001515480">
    <property type="component" value="Unassembled WGS sequence"/>
</dbReference>
<evidence type="ECO:0000313" key="15">
    <source>
        <dbReference type="EMBL" id="KAL1528520.1"/>
    </source>
</evidence>
<dbReference type="Pfam" id="PF18401">
    <property type="entry name" value="Thioredoxin_13"/>
    <property type="match status" value="1"/>
</dbReference>
<evidence type="ECO:0000256" key="3">
    <source>
        <dbReference type="ARBA" id="ARBA00004922"/>
    </source>
</evidence>
<feature type="domain" description="UGGT thioredoxin-like" evidence="10">
    <location>
        <begin position="39"/>
        <end position="222"/>
    </location>
</feature>
<proteinExistence type="inferred from homology"/>
<evidence type="ECO:0000256" key="5">
    <source>
        <dbReference type="ARBA" id="ARBA00022679"/>
    </source>
</evidence>
<dbReference type="Pfam" id="PF18400">
    <property type="entry name" value="Thioredoxin_12"/>
    <property type="match status" value="1"/>
</dbReference>
<dbReference type="Gene3D" id="3.90.550.10">
    <property type="entry name" value="Spore Coat Polysaccharide Biosynthesis Protein SpsA, Chain A"/>
    <property type="match status" value="1"/>
</dbReference>
<evidence type="ECO:0000259" key="10">
    <source>
        <dbReference type="Pfam" id="PF18400"/>
    </source>
</evidence>
<dbReference type="InterPro" id="IPR009448">
    <property type="entry name" value="UDP-g_GGtrans"/>
</dbReference>
<sequence length="1636" mass="178745">MRRGHFLLALFVPCVAPTSQEEVIKPKNIDISLTAKWPSTPIAVEAAEYLASTGSPSAFWSFIEAFKSPAGASDRAQLTAVNEAAAALLSPLGLKVLNVFLAAHVFSPMAELWRQDTLAQEAKHNLSNAAAWAQACGTVKMLSENIREVLVSLLDGCDWSTPEEVLPVDHVLGSSSTGVPTVILTAPMGSPALSDAHAVLKEMASAGRILYVYRPLVKPKESTGLQSLQGYGVQLAIKNMEYKAMDDKSVADLGGIEESAAATGDGDDADEADEQGFLFKTISTRRPELVEQLNNFREVLAASEAKGSEQLKVWALQDLGVQASARVLASKDPLRTLRDICQNFPFLARSISKAKVDPALEDEINHLQSSSWGPGYSGAFLNGRPLPVDSNDLFSLLQTMQRELQTVDALARLQLDASAIRSLISLPAPTASIRVDMAHTAVLMLNDVAKDRRYQQWPDSVRDLLRPNMFGQLPFCRKNVYTLVFVLDPGTELGLAVLGYMIGILQQGAPIRFGIVLTPGSTRKSFATRRSSAYVSGSGRSRLVPLASVYNDPAWSDPSVKKLEARAKELFDVHASSSDISFRGTKLTTEETEAERLGLLLSKLFIFCKKKAGTSAALNFLALQQEVREVGGFFGSSLEQLQEQHLQQAFEQALARSRKSIDARPIFEGFKTGALTDFDAEVQAGLDFLADKGLSEPPLLLANGMLSRLSHNFEQEVMSALGAESQHLISLVRRGKLTDAAEDVPAAISAASAQFPRFNKELLVTADKIQVATLRPASFLKAKLSWITNSDGRTSNAAGAQDMSGKLYSVSHVLAVDLCDIEHVELAAQALHALEQSKDGRARLALLHNPANTRDECSRTAVAAWSVTAAADAPLEAVRRLLALQFVALRALLTSGAPLSSPLLSPYVQKAETLLSDGTADSLLFDHRSLADELSIAAGAAAVITNGRVIEVSPGSPIDSVDFGLLEEFEYRQRAEGAARLISKLDPSLGAGTMAWRSNVLMFAISELSKMAQATQEASSGRQIQLQPGDIPCGKACVQLPGEGPGAAMELTAILNPLSKEAQRFAPVMMELQQALGLTISLHLNPDLKISEFPLENFYRYVVDLAPHFDDAGSSIAYQTDHAIFSSLRTPQVLTLHLDAPEPWLVQVTEAVYDMDNLKLAELGSRSTVIARYELSSLLITGSCEDVSSRDPPNGLQLLLGTSAAPHVTDTLVMSNLGYFQLKAAPGAWALQLAPGPSSEVYEIQADPALLSSGHSLRRAQRQRIHVDSLVVMPMLQIVVSSFSGAHTLLLVRKKQGMERASILDGDTKQVSGAASEDGYLSSLSGGISSWLGGSKTAAAADDTVHIFSLASGHLYERFLLIMIQSVIEKTTRRVKFWLLKNFLSPNLIGFLPTMAKKVGFDYELVQYQWPTWLHKQTNKQRIIWGYKILFLDVMFPLNVRKIIYIDADQVVNADVGELWDLKMSRNAAVAMTPFCQKDENKQTTGFRFFAQGYWRDHLRGRPYHISALFVIDLYKFRRRGYGDQYRVLYDNLSKDPNSLANLDQDLPNYAQHMVPIHSLPEEWLWCETWCGNSSKPTAKTIDLCNNPLTKEPKLSQATRVIGERWTALDHRRASIAEEESFAADSEKPAIPHDEL</sequence>
<organism evidence="15 16">
    <name type="scientific">Prymnesium parvum</name>
    <name type="common">Toxic golden alga</name>
    <dbReference type="NCBI Taxonomy" id="97485"/>
    <lineage>
        <taxon>Eukaryota</taxon>
        <taxon>Haptista</taxon>
        <taxon>Haptophyta</taxon>
        <taxon>Prymnesiophyceae</taxon>
        <taxon>Prymnesiales</taxon>
        <taxon>Prymnesiaceae</taxon>
        <taxon>Prymnesium</taxon>
    </lineage>
</organism>
<gene>
    <name evidence="15" type="ORF">AB1Y20_009863</name>
</gene>
<evidence type="ECO:0000259" key="13">
    <source>
        <dbReference type="Pfam" id="PF18403"/>
    </source>
</evidence>
<comment type="subcellular location">
    <subcellularLocation>
        <location evidence="2">Endoplasmic reticulum lumen</location>
    </subcellularLocation>
</comment>
<dbReference type="Pfam" id="PF06427">
    <property type="entry name" value="UDP-g_GGTase"/>
    <property type="match status" value="1"/>
</dbReference>
<accession>A0AB34K764</accession>
<evidence type="ECO:0000259" key="14">
    <source>
        <dbReference type="Pfam" id="PF18404"/>
    </source>
</evidence>
<dbReference type="InterPro" id="IPR040497">
    <property type="entry name" value="Glyco_transf_24"/>
</dbReference>
<dbReference type="GO" id="GO:0051082">
    <property type="term" value="F:unfolded protein binding"/>
    <property type="evidence" value="ECO:0007669"/>
    <property type="project" value="TreeGrafter"/>
</dbReference>
<feature type="chain" id="PRO_5044268864" description="UDP-glucose:glycoprotein glucosyltransferase" evidence="9">
    <location>
        <begin position="21"/>
        <end position="1636"/>
    </location>
</feature>
<keyword evidence="16" id="KW-1185">Reference proteome</keyword>
<comment type="similarity">
    <text evidence="4">Belongs to the glycosyltransferase 8 family.</text>
</comment>
<evidence type="ECO:0000256" key="1">
    <source>
        <dbReference type="ARBA" id="ARBA00001913"/>
    </source>
</evidence>
<dbReference type="SUPFAM" id="SSF53448">
    <property type="entry name" value="Nucleotide-diphospho-sugar transferases"/>
    <property type="match status" value="1"/>
</dbReference>
<dbReference type="CDD" id="cd06432">
    <property type="entry name" value="GT8_HUGT1_C_like"/>
    <property type="match status" value="1"/>
</dbReference>
<evidence type="ECO:0000259" key="11">
    <source>
        <dbReference type="Pfam" id="PF18401"/>
    </source>
</evidence>
<keyword evidence="8" id="KW-0325">Glycoprotein</keyword>
<evidence type="ECO:0000313" key="16">
    <source>
        <dbReference type="Proteomes" id="UP001515480"/>
    </source>
</evidence>
<feature type="domain" description="UGGT thioredoxin-like" evidence="12">
    <location>
        <begin position="438"/>
        <end position="760"/>
    </location>
</feature>
<keyword evidence="7" id="KW-0256">Endoplasmic reticulum</keyword>
<dbReference type="Pfam" id="PF18404">
    <property type="entry name" value="Glyco_transf_24"/>
    <property type="match status" value="1"/>
</dbReference>
<dbReference type="InterPro" id="IPR040694">
    <property type="entry name" value="UGGT_TRXL_2"/>
</dbReference>
<evidence type="ECO:0000256" key="6">
    <source>
        <dbReference type="ARBA" id="ARBA00022729"/>
    </source>
</evidence>
<evidence type="ECO:0008006" key="17">
    <source>
        <dbReference type="Google" id="ProtNLM"/>
    </source>
</evidence>
<dbReference type="InterPro" id="IPR040692">
    <property type="entry name" value="UGGT_TRXL_3"/>
</dbReference>
<comment type="cofactor">
    <cofactor evidence="1">
        <name>Ca(2+)</name>
        <dbReference type="ChEBI" id="CHEBI:29108"/>
    </cofactor>
</comment>
<feature type="domain" description="Glucosyltransferase 24 catalytic" evidence="14">
    <location>
        <begin position="1345"/>
        <end position="1612"/>
    </location>
</feature>
<dbReference type="InterPro" id="IPR040525">
    <property type="entry name" value="UGGT_TRXL_4"/>
</dbReference>
<evidence type="ECO:0000256" key="9">
    <source>
        <dbReference type="SAM" id="SignalP"/>
    </source>
</evidence>
<evidence type="ECO:0000256" key="4">
    <source>
        <dbReference type="ARBA" id="ARBA00006351"/>
    </source>
</evidence>
<keyword evidence="6 9" id="KW-0732">Signal</keyword>
<dbReference type="GO" id="GO:0018279">
    <property type="term" value="P:protein N-linked glycosylation via asparagine"/>
    <property type="evidence" value="ECO:0007669"/>
    <property type="project" value="TreeGrafter"/>
</dbReference>
<dbReference type="InterPro" id="IPR040693">
    <property type="entry name" value="UGGT_TRXL_1"/>
</dbReference>
<feature type="domain" description="UDP-glucose:glycoprotein glucosyltransferase thioredoxin-like" evidence="13">
    <location>
        <begin position="804"/>
        <end position="986"/>
    </location>
</feature>
<comment type="caution">
    <text evidence="15">The sequence shown here is derived from an EMBL/GenBank/DDBJ whole genome shotgun (WGS) entry which is preliminary data.</text>
</comment>
<evidence type="ECO:0000259" key="12">
    <source>
        <dbReference type="Pfam" id="PF18402"/>
    </source>
</evidence>